<dbReference type="EMBL" id="JBBPBK010000001">
    <property type="protein sequence ID" value="KAK9293214.1"/>
    <property type="molecule type" value="Genomic_DNA"/>
</dbReference>
<evidence type="ECO:0000313" key="1">
    <source>
        <dbReference type="EMBL" id="KAK9293214.1"/>
    </source>
</evidence>
<evidence type="ECO:0000313" key="2">
    <source>
        <dbReference type="Proteomes" id="UP001415857"/>
    </source>
</evidence>
<accession>A0AAP0X4W6</accession>
<sequence>MKDHILCKKYSEGKGDFFLPVSRGCKFGYPPRLPRMKFDKLYNFIAFHYPVLLPHGNQDQSSRALDVIKYKKANN</sequence>
<name>A0AAP0X4W6_LIQFO</name>
<organism evidence="1 2">
    <name type="scientific">Liquidambar formosana</name>
    <name type="common">Formosan gum</name>
    <dbReference type="NCBI Taxonomy" id="63359"/>
    <lineage>
        <taxon>Eukaryota</taxon>
        <taxon>Viridiplantae</taxon>
        <taxon>Streptophyta</taxon>
        <taxon>Embryophyta</taxon>
        <taxon>Tracheophyta</taxon>
        <taxon>Spermatophyta</taxon>
        <taxon>Magnoliopsida</taxon>
        <taxon>eudicotyledons</taxon>
        <taxon>Gunneridae</taxon>
        <taxon>Pentapetalae</taxon>
        <taxon>Saxifragales</taxon>
        <taxon>Altingiaceae</taxon>
        <taxon>Liquidambar</taxon>
    </lineage>
</organism>
<comment type="caution">
    <text evidence="1">The sequence shown here is derived from an EMBL/GenBank/DDBJ whole genome shotgun (WGS) entry which is preliminary data.</text>
</comment>
<dbReference type="AlphaFoldDB" id="A0AAP0X4W6"/>
<keyword evidence="2" id="KW-1185">Reference proteome</keyword>
<protein>
    <submittedName>
        <fullName evidence="1">Uncharacterized protein</fullName>
    </submittedName>
</protein>
<gene>
    <name evidence="1" type="ORF">L1049_021203</name>
</gene>
<dbReference type="Proteomes" id="UP001415857">
    <property type="component" value="Unassembled WGS sequence"/>
</dbReference>
<reference evidence="1 2" key="1">
    <citation type="journal article" date="2024" name="Plant J.">
        <title>Genome sequences and population genomics reveal climatic adaptation and genomic divergence between two closely related sweetgum species.</title>
        <authorList>
            <person name="Xu W.Q."/>
            <person name="Ren C.Q."/>
            <person name="Zhang X.Y."/>
            <person name="Comes H.P."/>
            <person name="Liu X.H."/>
            <person name="Li Y.G."/>
            <person name="Kettle C.J."/>
            <person name="Jalonen R."/>
            <person name="Gaisberger H."/>
            <person name="Ma Y.Z."/>
            <person name="Qiu Y.X."/>
        </authorList>
    </citation>
    <scope>NUCLEOTIDE SEQUENCE [LARGE SCALE GENOMIC DNA]</scope>
    <source>
        <strain evidence="1">Hangzhou</strain>
    </source>
</reference>
<proteinExistence type="predicted"/>